<sequence length="286" mass="34969">MENYKIRLQLRQQERQEQQKQKQQRQQQQQQRQQQRQRQWQQLQQQQYEQEHEQQQQQQQEQQEEQQQYDDIIFNPTQHRYQGASGKVSSDEKLFYEKNLWKSQSLVPNDKISTKSYNNISLYDLLAGVLIRECIKNYSLELSNIPLEYLKLIISNIIRQNNINWNIKTWNKFRLWFNQNNKIPKQIQKTRIQKILRKKWNILLEDNPFQIEDGFFMIENNLTISELNLKDLAKSKYRSTRQNNEFAKNLYNNHGLNSIKPVFKTPQAFQIKEYTNNNKNDQRRDS</sequence>
<gene>
    <name evidence="2" type="ORF">DERYTH_LOCUS16318</name>
</gene>
<evidence type="ECO:0000313" key="3">
    <source>
        <dbReference type="Proteomes" id="UP000789405"/>
    </source>
</evidence>
<protein>
    <submittedName>
        <fullName evidence="2">16578_t:CDS:1</fullName>
    </submittedName>
</protein>
<organism evidence="2 3">
    <name type="scientific">Dentiscutata erythropus</name>
    <dbReference type="NCBI Taxonomy" id="1348616"/>
    <lineage>
        <taxon>Eukaryota</taxon>
        <taxon>Fungi</taxon>
        <taxon>Fungi incertae sedis</taxon>
        <taxon>Mucoromycota</taxon>
        <taxon>Glomeromycotina</taxon>
        <taxon>Glomeromycetes</taxon>
        <taxon>Diversisporales</taxon>
        <taxon>Gigasporaceae</taxon>
        <taxon>Dentiscutata</taxon>
    </lineage>
</organism>
<dbReference type="AlphaFoldDB" id="A0A9N9IQT3"/>
<comment type="caution">
    <text evidence="2">The sequence shown here is derived from an EMBL/GenBank/DDBJ whole genome shotgun (WGS) entry which is preliminary data.</text>
</comment>
<accession>A0A9N9IQT3</accession>
<proteinExistence type="predicted"/>
<dbReference type="Proteomes" id="UP000789405">
    <property type="component" value="Unassembled WGS sequence"/>
</dbReference>
<feature type="non-terminal residue" evidence="2">
    <location>
        <position position="286"/>
    </location>
</feature>
<name>A0A9N9IQT3_9GLOM</name>
<keyword evidence="3" id="KW-1185">Reference proteome</keyword>
<dbReference type="EMBL" id="CAJVPY010014096">
    <property type="protein sequence ID" value="CAG8744641.1"/>
    <property type="molecule type" value="Genomic_DNA"/>
</dbReference>
<evidence type="ECO:0000256" key="1">
    <source>
        <dbReference type="SAM" id="MobiDB-lite"/>
    </source>
</evidence>
<evidence type="ECO:0000313" key="2">
    <source>
        <dbReference type="EMBL" id="CAG8744641.1"/>
    </source>
</evidence>
<feature type="region of interest" description="Disordered" evidence="1">
    <location>
        <begin position="1"/>
        <end position="31"/>
    </location>
</feature>
<reference evidence="2" key="1">
    <citation type="submission" date="2021-06" db="EMBL/GenBank/DDBJ databases">
        <authorList>
            <person name="Kallberg Y."/>
            <person name="Tangrot J."/>
            <person name="Rosling A."/>
        </authorList>
    </citation>
    <scope>NUCLEOTIDE SEQUENCE</scope>
    <source>
        <strain evidence="2">MA453B</strain>
    </source>
</reference>